<feature type="domain" description="ATPase BadF/BadG/BcrA/BcrD type" evidence="1">
    <location>
        <begin position="3"/>
        <end position="142"/>
    </location>
</feature>
<dbReference type="PANTHER" id="PTHR32329:SF4">
    <property type="entry name" value="ACTIVATOR OF 2-HYDROXYACYL-COA DEHYDRATASE"/>
    <property type="match status" value="1"/>
</dbReference>
<name>A0A5J4PBB0_9ZZZZ</name>
<dbReference type="InterPro" id="IPR043129">
    <property type="entry name" value="ATPase_NBD"/>
</dbReference>
<sequence>ILNRMEINEACSSGCGSFIEAFARSLNYSVETFAREACLAENPCDLGTRCTVFMNSKVKQALREGASVGDIAAGLSYSVVKNCLYKVLKLKNAGELGKEIVVQGGTMRNDAVVRALELLTGTEVSRSNLPELMGAYGCALYAQQSAMGRDTQVVFLNDLLQTADYTTKQMQCRGCENRCYIHKYSFANKNVYYSGNKCEKVFSNQGA</sequence>
<dbReference type="Pfam" id="PF01869">
    <property type="entry name" value="BcrAD_BadFG"/>
    <property type="match status" value="1"/>
</dbReference>
<accession>A0A5J4PBB0</accession>
<dbReference type="InterPro" id="IPR002731">
    <property type="entry name" value="ATPase_BadF"/>
</dbReference>
<comment type="caution">
    <text evidence="2">The sequence shown here is derived from an EMBL/GenBank/DDBJ whole genome shotgun (WGS) entry which is preliminary data.</text>
</comment>
<dbReference type="SUPFAM" id="SSF53067">
    <property type="entry name" value="Actin-like ATPase domain"/>
    <property type="match status" value="1"/>
</dbReference>
<evidence type="ECO:0000313" key="2">
    <source>
        <dbReference type="EMBL" id="KAA6305924.1"/>
    </source>
</evidence>
<feature type="non-terminal residue" evidence="2">
    <location>
        <position position="1"/>
    </location>
</feature>
<dbReference type="InterPro" id="IPR051805">
    <property type="entry name" value="Dehydratase_Activator_Redct"/>
</dbReference>
<evidence type="ECO:0000259" key="1">
    <source>
        <dbReference type="Pfam" id="PF01869"/>
    </source>
</evidence>
<dbReference type="PANTHER" id="PTHR32329">
    <property type="entry name" value="BIFUNCTIONAL PROTEIN [INCLUDES 2-HYDROXYACYL-COA DEHYDRATASE (N-TER) AND ITS ACTIVATOR DOMAIN (C_TERM)-RELATED"/>
    <property type="match status" value="1"/>
</dbReference>
<protein>
    <submittedName>
        <fullName evidence="2">Activator of (R)-2-hydroxyglutaryl-CoA dehydratase</fullName>
    </submittedName>
</protein>
<proteinExistence type="predicted"/>
<dbReference type="EMBL" id="SNRY01010312">
    <property type="protein sequence ID" value="KAA6305924.1"/>
    <property type="molecule type" value="Genomic_DNA"/>
</dbReference>
<organism evidence="2">
    <name type="scientific">termite gut metagenome</name>
    <dbReference type="NCBI Taxonomy" id="433724"/>
    <lineage>
        <taxon>unclassified sequences</taxon>
        <taxon>metagenomes</taxon>
        <taxon>organismal metagenomes</taxon>
    </lineage>
</organism>
<dbReference type="AlphaFoldDB" id="A0A5J4PBB0"/>
<reference evidence="2" key="1">
    <citation type="submission" date="2019-03" db="EMBL/GenBank/DDBJ databases">
        <title>Single cell metagenomics reveals metabolic interactions within the superorganism composed of flagellate Streblomastix strix and complex community of Bacteroidetes bacteria on its surface.</title>
        <authorList>
            <person name="Treitli S.C."/>
            <person name="Kolisko M."/>
            <person name="Husnik F."/>
            <person name="Keeling P."/>
            <person name="Hampl V."/>
        </authorList>
    </citation>
    <scope>NUCLEOTIDE SEQUENCE</scope>
    <source>
        <strain evidence="2">STM</strain>
    </source>
</reference>
<gene>
    <name evidence="2" type="ORF">EZS27_042422</name>
</gene>
<feature type="non-terminal residue" evidence="2">
    <location>
        <position position="207"/>
    </location>
</feature>
<dbReference type="Gene3D" id="3.30.420.40">
    <property type="match status" value="1"/>
</dbReference>